<dbReference type="AlphaFoldDB" id="A0A554W9D9"/>
<name>A0A554W9D9_9BURK</name>
<reference evidence="1 2" key="1">
    <citation type="submission" date="2019-07" db="EMBL/GenBank/DDBJ databases">
        <title>Tepidimonas alkaliphilus YIM 72238 draft genome.</title>
        <authorList>
            <person name="Da Costa M.S."/>
            <person name="Froufe H.J.C."/>
            <person name="Egas C."/>
            <person name="Albuquerque L."/>
        </authorList>
    </citation>
    <scope>NUCLEOTIDE SEQUENCE [LARGE SCALE GENOMIC DNA]</scope>
    <source>
        <strain evidence="1 2">YIM 72238</strain>
    </source>
</reference>
<keyword evidence="2" id="KW-1185">Reference proteome</keyword>
<proteinExistence type="predicted"/>
<dbReference type="Proteomes" id="UP000315736">
    <property type="component" value="Unassembled WGS sequence"/>
</dbReference>
<evidence type="ECO:0000313" key="1">
    <source>
        <dbReference type="EMBL" id="TSE20202.1"/>
    </source>
</evidence>
<sequence>MNSRWHWQIAPQLRAILGPHSDTWPAFENRHDRLAGELAWQAAREAVPLSLLPTEAVFARRHACYLRADRTDVWALGQPPSRWVCVEGDLPPPGQPYLALTAHYGAGAWAHVLFGRHHGQTRWLFAPPSMADLPDAQRTLVARRLRVLEAAMRYPPLPTGGAAKAILAWWRQGGGLMALGDAPPGRRQHFWIQPWPGWALAIPAGLFRLAAQMRVPVYVYFCTLTRHGHRHIRVEPPILSDQPLELAQHFAALFGNALQQDPAAWHFWPALAALRPDAAVR</sequence>
<dbReference type="EMBL" id="VJNB01000004">
    <property type="protein sequence ID" value="TSE20202.1"/>
    <property type="molecule type" value="Genomic_DNA"/>
</dbReference>
<comment type="caution">
    <text evidence="1">The sequence shown here is derived from an EMBL/GenBank/DDBJ whole genome shotgun (WGS) entry which is preliminary data.</text>
</comment>
<protein>
    <submittedName>
        <fullName evidence="1">Uncharacterized protein</fullName>
    </submittedName>
</protein>
<gene>
    <name evidence="1" type="ORF">Talka_01097</name>
</gene>
<accession>A0A554W9D9</accession>
<evidence type="ECO:0000313" key="2">
    <source>
        <dbReference type="Proteomes" id="UP000315736"/>
    </source>
</evidence>
<organism evidence="1 2">
    <name type="scientific">Tepidimonas alkaliphilus</name>
    <dbReference type="NCBI Taxonomy" id="2588942"/>
    <lineage>
        <taxon>Bacteria</taxon>
        <taxon>Pseudomonadati</taxon>
        <taxon>Pseudomonadota</taxon>
        <taxon>Betaproteobacteria</taxon>
        <taxon>Burkholderiales</taxon>
        <taxon>Tepidimonas</taxon>
    </lineage>
</organism>